<organism evidence="3 4">
    <name type="scientific">Dillenia turbinata</name>
    <dbReference type="NCBI Taxonomy" id="194707"/>
    <lineage>
        <taxon>Eukaryota</taxon>
        <taxon>Viridiplantae</taxon>
        <taxon>Streptophyta</taxon>
        <taxon>Embryophyta</taxon>
        <taxon>Tracheophyta</taxon>
        <taxon>Spermatophyta</taxon>
        <taxon>Magnoliopsida</taxon>
        <taxon>eudicotyledons</taxon>
        <taxon>Gunneridae</taxon>
        <taxon>Pentapetalae</taxon>
        <taxon>Dilleniales</taxon>
        <taxon>Dilleniaceae</taxon>
        <taxon>Dillenia</taxon>
    </lineage>
</organism>
<dbReference type="PANTHER" id="PTHR47942">
    <property type="entry name" value="TETRATRICOPEPTIDE REPEAT (TPR)-LIKE SUPERFAMILY PROTEIN-RELATED"/>
    <property type="match status" value="1"/>
</dbReference>
<evidence type="ECO:0000256" key="2">
    <source>
        <dbReference type="PROSITE-ProRule" id="PRU00708"/>
    </source>
</evidence>
<feature type="repeat" description="PPR" evidence="2">
    <location>
        <begin position="76"/>
        <end position="110"/>
    </location>
</feature>
<keyword evidence="4" id="KW-1185">Reference proteome</keyword>
<name>A0AAN8V759_9MAGN</name>
<evidence type="ECO:0000313" key="4">
    <source>
        <dbReference type="Proteomes" id="UP001370490"/>
    </source>
</evidence>
<dbReference type="PANTHER" id="PTHR47942:SF16">
    <property type="entry name" value="PENTATRICOPEPTIDE REPEAT DOMAIN CONTAINING PROTEIN-RELATED"/>
    <property type="match status" value="1"/>
</dbReference>
<evidence type="ECO:0000256" key="1">
    <source>
        <dbReference type="ARBA" id="ARBA00022737"/>
    </source>
</evidence>
<comment type="caution">
    <text evidence="3">The sequence shown here is derived from an EMBL/GenBank/DDBJ whole genome shotgun (WGS) entry which is preliminary data.</text>
</comment>
<accession>A0AAN8V759</accession>
<dbReference type="AlphaFoldDB" id="A0AAN8V759"/>
<feature type="repeat" description="PPR" evidence="2">
    <location>
        <begin position="215"/>
        <end position="249"/>
    </location>
</feature>
<dbReference type="InterPro" id="IPR011990">
    <property type="entry name" value="TPR-like_helical_dom_sf"/>
</dbReference>
<keyword evidence="1" id="KW-0677">Repeat</keyword>
<dbReference type="Gene3D" id="1.25.40.10">
    <property type="entry name" value="Tetratricopeptide repeat domain"/>
    <property type="match status" value="4"/>
</dbReference>
<proteinExistence type="predicted"/>
<dbReference type="InterPro" id="IPR002885">
    <property type="entry name" value="PPR_rpt"/>
</dbReference>
<sequence length="558" mass="62417">MILVKGLWKAVGWMRVLVTERNLDGCMRVWEEMKIDSIEPDARAYKTSITTLCKGNQVKRGYKLFKEMKEKGLLIDRAIYGSLVEAFVNDGNVGSAFDLFKDLMDSGYRADLLIYNSLIKGFCNLGQFEKAYKHFQSTVQEGLGPDYETFNPMLVAYAESQQMNKLCKPLLHLQKLGFPILDYLSRLFSSVVEHDNRVMRALKVFEYLKPKGFCSLSVYNILMGALQKIGEVKRSLSLLDEIEVSNFEPDASTFSTAIICFIEVGELQQACDCYNGIKDMLRIPSIAAYQSLVRGLCNAGEIDAAIMLVCDSLANVKSGPMVFKYKLTTLHECKPGNSEKVIQVVNHMLHEGCPLDKIIYCAIMSGMCKHGTIEEARKIFSILTEHKLLTEGKAIMYDEILIDHMKKKTADLVLSSIKYFGLESKLKSRVSPTVSSDVVTGPHEVTKQSMCRKGHSAYGIIKMVLSYKQAKFEVEALWLGYHDSTELISYLDSDSHEHRTFCDPSHPSALLTLCASLLLEQLIGYHVSINSTGNLLPEIADNIIKAFVTAGKSLGKAS</sequence>
<reference evidence="3 4" key="1">
    <citation type="submission" date="2023-12" db="EMBL/GenBank/DDBJ databases">
        <title>A high-quality genome assembly for Dillenia turbinata (Dilleniales).</title>
        <authorList>
            <person name="Chanderbali A."/>
        </authorList>
    </citation>
    <scope>NUCLEOTIDE SEQUENCE [LARGE SCALE GENOMIC DNA]</scope>
    <source>
        <strain evidence="3">LSX21</strain>
        <tissue evidence="3">Leaf</tissue>
    </source>
</reference>
<feature type="repeat" description="PPR" evidence="2">
    <location>
        <begin position="41"/>
        <end position="75"/>
    </location>
</feature>
<feature type="repeat" description="PPR" evidence="2">
    <location>
        <begin position="356"/>
        <end position="390"/>
    </location>
</feature>
<feature type="repeat" description="PPR" evidence="2">
    <location>
        <begin position="111"/>
        <end position="145"/>
    </location>
</feature>
<dbReference type="PROSITE" id="PS51375">
    <property type="entry name" value="PPR"/>
    <property type="match status" value="5"/>
</dbReference>
<dbReference type="Pfam" id="PF01535">
    <property type="entry name" value="PPR"/>
    <property type="match status" value="6"/>
</dbReference>
<dbReference type="Proteomes" id="UP001370490">
    <property type="component" value="Unassembled WGS sequence"/>
</dbReference>
<gene>
    <name evidence="3" type="ORF">RJ641_005030</name>
</gene>
<dbReference type="InterPro" id="IPR051222">
    <property type="entry name" value="PPR/CCM1_RNA-binding"/>
</dbReference>
<dbReference type="NCBIfam" id="TIGR00756">
    <property type="entry name" value="PPR"/>
    <property type="match status" value="4"/>
</dbReference>
<evidence type="ECO:0000313" key="3">
    <source>
        <dbReference type="EMBL" id="KAK6928825.1"/>
    </source>
</evidence>
<dbReference type="EMBL" id="JBAMMX010000013">
    <property type="protein sequence ID" value="KAK6928825.1"/>
    <property type="molecule type" value="Genomic_DNA"/>
</dbReference>
<protein>
    <submittedName>
        <fullName evidence="3">Pentatricopeptide repeat</fullName>
    </submittedName>
</protein>